<evidence type="ECO:0000313" key="2">
    <source>
        <dbReference type="Proteomes" id="UP000064967"/>
    </source>
</evidence>
<dbReference type="EMBL" id="CP012333">
    <property type="protein sequence ID" value="AKV00931.1"/>
    <property type="molecule type" value="Genomic_DNA"/>
</dbReference>
<keyword evidence="2" id="KW-1185">Reference proteome</keyword>
<dbReference type="KEGG" id="llu:AKJ09_07594"/>
<dbReference type="RefSeq" id="WP_146652125.1">
    <property type="nucleotide sequence ID" value="NZ_CP012333.1"/>
</dbReference>
<reference evidence="1 2" key="1">
    <citation type="submission" date="2015-08" db="EMBL/GenBank/DDBJ databases">
        <authorList>
            <person name="Babu N.S."/>
            <person name="Beckwith C.J."/>
            <person name="Beseler K.G."/>
            <person name="Brison A."/>
            <person name="Carone J.V."/>
            <person name="Caskin T.P."/>
            <person name="Diamond M."/>
            <person name="Durham M.E."/>
            <person name="Foxe J.M."/>
            <person name="Go M."/>
            <person name="Henderson B.A."/>
            <person name="Jones I.B."/>
            <person name="McGettigan J.A."/>
            <person name="Micheletti S.J."/>
            <person name="Nasrallah M.E."/>
            <person name="Ortiz D."/>
            <person name="Piller C.R."/>
            <person name="Privatt S.R."/>
            <person name="Schneider S.L."/>
            <person name="Sharp S."/>
            <person name="Smith T.C."/>
            <person name="Stanton J.D."/>
            <person name="Ullery H.E."/>
            <person name="Wilson R.J."/>
            <person name="Serrano M.G."/>
            <person name="Buck G."/>
            <person name="Lee V."/>
            <person name="Wang Y."/>
            <person name="Carvalho R."/>
            <person name="Voegtly L."/>
            <person name="Shi R."/>
            <person name="Duckworth R."/>
            <person name="Johnson A."/>
            <person name="Loviza R."/>
            <person name="Walstead R."/>
            <person name="Shah Z."/>
            <person name="Kiflezghi M."/>
            <person name="Wade K."/>
            <person name="Ball S.L."/>
            <person name="Bradley K.W."/>
            <person name="Asai D.J."/>
            <person name="Bowman C.A."/>
            <person name="Russell D.A."/>
            <person name="Pope W.H."/>
            <person name="Jacobs-Sera D."/>
            <person name="Hendrix R.W."/>
            <person name="Hatfull G.F."/>
        </authorList>
    </citation>
    <scope>NUCLEOTIDE SEQUENCE [LARGE SCALE GENOMIC DNA]</scope>
    <source>
        <strain evidence="1 2">DSM 27648</strain>
    </source>
</reference>
<gene>
    <name evidence="1" type="ORF">AKJ09_07594</name>
</gene>
<evidence type="ECO:0000313" key="1">
    <source>
        <dbReference type="EMBL" id="AKV00931.1"/>
    </source>
</evidence>
<dbReference type="OrthoDB" id="5498827at2"/>
<sequence>MRVGTLAWAGVALAASLGSIACRKNEPPAPTTTASASPAEAPAPVAVAEELPRCRAEGAKLDIAGEDVVVGDAVVAGDALFTGLVRREGTKRAASILRTGLDLGSPKFIEIGPALGDDPPPVPYGAGNAVFAAYFARKAVEPSPKAARGVLGTRELRLVRLDASSTFKLEGSVVQQADESQAFDVAWTDPSAAPLVAWDEDAPLGPGRMLADRGVIKVQALTPGAKPLVASPDTSDAESPRLLPRKGGYWLAWLATKPEVEDAGAPSKATTDEGPGERRAFRWLELVTLDAKGETTSKVRRISSEKGRAASFELSKGAAEELVVVLQDEAAATEGAGARVLRYVVTADRVEPSDLVDGGVGTAPVELVPAAAPRWLAWTDVADHARVLSLSPGVLATTPPTLEPALDPTRVLAFAPPSSLFGLSQEKGQIVRFTCP</sequence>
<organism evidence="1 2">
    <name type="scientific">Labilithrix luteola</name>
    <dbReference type="NCBI Taxonomy" id="1391654"/>
    <lineage>
        <taxon>Bacteria</taxon>
        <taxon>Pseudomonadati</taxon>
        <taxon>Myxococcota</taxon>
        <taxon>Polyangia</taxon>
        <taxon>Polyangiales</taxon>
        <taxon>Labilitrichaceae</taxon>
        <taxon>Labilithrix</taxon>
    </lineage>
</organism>
<dbReference type="STRING" id="1391654.AKJ09_07594"/>
<dbReference type="AlphaFoldDB" id="A0A0K1Q516"/>
<dbReference type="Proteomes" id="UP000064967">
    <property type="component" value="Chromosome"/>
</dbReference>
<proteinExistence type="predicted"/>
<protein>
    <recommendedName>
        <fullName evidence="3">Lipoprotein</fullName>
    </recommendedName>
</protein>
<accession>A0A0K1Q516</accession>
<evidence type="ECO:0008006" key="3">
    <source>
        <dbReference type="Google" id="ProtNLM"/>
    </source>
</evidence>
<dbReference type="PROSITE" id="PS51257">
    <property type="entry name" value="PROKAR_LIPOPROTEIN"/>
    <property type="match status" value="1"/>
</dbReference>
<name>A0A0K1Q516_9BACT</name>